<evidence type="ECO:0000259" key="8">
    <source>
        <dbReference type="Pfam" id="PF00857"/>
    </source>
</evidence>
<evidence type="ECO:0000256" key="1">
    <source>
        <dbReference type="ARBA" id="ARBA00006336"/>
    </source>
</evidence>
<dbReference type="Gene3D" id="3.40.50.850">
    <property type="entry name" value="Isochorismatase-like"/>
    <property type="match status" value="1"/>
</dbReference>
<name>A0ABW6WDZ2_9ACTN</name>
<keyword evidence="2" id="KW-0662">Pyridine nucleotide biosynthesis</keyword>
<organism evidence="9 10">
    <name type="scientific">Paractinoplanes globisporus</name>
    <dbReference type="NCBI Taxonomy" id="113565"/>
    <lineage>
        <taxon>Bacteria</taxon>
        <taxon>Bacillati</taxon>
        <taxon>Actinomycetota</taxon>
        <taxon>Actinomycetes</taxon>
        <taxon>Micromonosporales</taxon>
        <taxon>Micromonosporaceae</taxon>
        <taxon>Paractinoplanes</taxon>
    </lineage>
</organism>
<evidence type="ECO:0000256" key="2">
    <source>
        <dbReference type="ARBA" id="ARBA00022642"/>
    </source>
</evidence>
<accession>A0ABW6WDZ2</accession>
<evidence type="ECO:0000256" key="6">
    <source>
        <dbReference type="ARBA" id="ARBA00039017"/>
    </source>
</evidence>
<evidence type="ECO:0000256" key="5">
    <source>
        <dbReference type="ARBA" id="ARBA00037900"/>
    </source>
</evidence>
<dbReference type="InterPro" id="IPR052347">
    <property type="entry name" value="Isochorismatase_Nicotinamidase"/>
</dbReference>
<evidence type="ECO:0000313" key="9">
    <source>
        <dbReference type="EMBL" id="MFF5291248.1"/>
    </source>
</evidence>
<feature type="domain" description="Isochorismatase-like" evidence="8">
    <location>
        <begin position="4"/>
        <end position="184"/>
    </location>
</feature>
<dbReference type="EC" id="3.5.1.19" evidence="6"/>
<dbReference type="InterPro" id="IPR000868">
    <property type="entry name" value="Isochorismatase-like_dom"/>
</dbReference>
<sequence>MTRALIIVDVQNDFCEGGSLPVVGGAAVAAGVSLVLERNGDRWDHVVATKDWHIDPGNHFSDHPDYLDTWPAHCVVGSTGADFHPSLVTDRVEAIFHKGEHKAAYSGFEGHSESGETLADWLRSRSVTEVEVVGIATDHCVRATALDSRREGFDTTVLLNLTAGVAQGTTDAALEEFRTASVATSGSPIVDPAS</sequence>
<dbReference type="InterPro" id="IPR036380">
    <property type="entry name" value="Isochorismatase-like_sf"/>
</dbReference>
<comment type="pathway">
    <text evidence="5">Cofactor biosynthesis; nicotinate biosynthesis; nicotinate from nicotinamide: step 1/1.</text>
</comment>
<gene>
    <name evidence="9" type="ORF">ACFY35_17545</name>
</gene>
<keyword evidence="4" id="KW-0378">Hydrolase</keyword>
<dbReference type="PANTHER" id="PTHR11080">
    <property type="entry name" value="PYRAZINAMIDASE/NICOTINAMIDASE"/>
    <property type="match status" value="1"/>
</dbReference>
<reference evidence="9 10" key="1">
    <citation type="submission" date="2024-10" db="EMBL/GenBank/DDBJ databases">
        <title>The Natural Products Discovery Center: Release of the First 8490 Sequenced Strains for Exploring Actinobacteria Biosynthetic Diversity.</title>
        <authorList>
            <person name="Kalkreuter E."/>
            <person name="Kautsar S.A."/>
            <person name="Yang D."/>
            <person name="Bader C.D."/>
            <person name="Teijaro C.N."/>
            <person name="Fluegel L."/>
            <person name="Davis C.M."/>
            <person name="Simpson J.R."/>
            <person name="Lauterbach L."/>
            <person name="Steele A.D."/>
            <person name="Gui C."/>
            <person name="Meng S."/>
            <person name="Li G."/>
            <person name="Viehrig K."/>
            <person name="Ye F."/>
            <person name="Su P."/>
            <person name="Kiefer A.F."/>
            <person name="Nichols A."/>
            <person name="Cepeda A.J."/>
            <person name="Yan W."/>
            <person name="Fan B."/>
            <person name="Jiang Y."/>
            <person name="Adhikari A."/>
            <person name="Zheng C.-J."/>
            <person name="Schuster L."/>
            <person name="Cowan T.M."/>
            <person name="Smanski M.J."/>
            <person name="Chevrette M.G."/>
            <person name="De Carvalho L.P.S."/>
            <person name="Shen B."/>
        </authorList>
    </citation>
    <scope>NUCLEOTIDE SEQUENCE [LARGE SCALE GENOMIC DNA]</scope>
    <source>
        <strain evidence="9 10">NPDC000087</strain>
    </source>
</reference>
<evidence type="ECO:0000313" key="10">
    <source>
        <dbReference type="Proteomes" id="UP001602245"/>
    </source>
</evidence>
<evidence type="ECO:0000256" key="3">
    <source>
        <dbReference type="ARBA" id="ARBA00022723"/>
    </source>
</evidence>
<dbReference type="Proteomes" id="UP001602245">
    <property type="component" value="Unassembled WGS sequence"/>
</dbReference>
<proteinExistence type="inferred from homology"/>
<evidence type="ECO:0000256" key="4">
    <source>
        <dbReference type="ARBA" id="ARBA00022801"/>
    </source>
</evidence>
<evidence type="ECO:0000256" key="7">
    <source>
        <dbReference type="ARBA" id="ARBA00043224"/>
    </source>
</evidence>
<dbReference type="SUPFAM" id="SSF52499">
    <property type="entry name" value="Isochorismatase-like hydrolases"/>
    <property type="match status" value="1"/>
</dbReference>
<comment type="similarity">
    <text evidence="1">Belongs to the isochorismatase family.</text>
</comment>
<dbReference type="EMBL" id="JBIAZU010000003">
    <property type="protein sequence ID" value="MFF5291248.1"/>
    <property type="molecule type" value="Genomic_DNA"/>
</dbReference>
<comment type="caution">
    <text evidence="9">The sequence shown here is derived from an EMBL/GenBank/DDBJ whole genome shotgun (WGS) entry which is preliminary data.</text>
</comment>
<keyword evidence="10" id="KW-1185">Reference proteome</keyword>
<keyword evidence="3" id="KW-0479">Metal-binding</keyword>
<dbReference type="RefSeq" id="WP_020514192.1">
    <property type="nucleotide sequence ID" value="NZ_JBIAZU010000003.1"/>
</dbReference>
<protein>
    <recommendedName>
        <fullName evidence="6">nicotinamidase</fullName>
        <ecNumber evidence="6">3.5.1.19</ecNumber>
    </recommendedName>
    <alternativeName>
        <fullName evidence="7">Nicotinamide deamidase</fullName>
    </alternativeName>
</protein>
<dbReference type="PANTHER" id="PTHR11080:SF2">
    <property type="entry name" value="LD05707P"/>
    <property type="match status" value="1"/>
</dbReference>
<dbReference type="Pfam" id="PF00857">
    <property type="entry name" value="Isochorismatase"/>
    <property type="match status" value="1"/>
</dbReference>